<dbReference type="InterPro" id="IPR021974">
    <property type="entry name" value="DUF3581"/>
</dbReference>
<dbReference type="Pfam" id="PF12119">
    <property type="entry name" value="DUF3581"/>
    <property type="match status" value="1"/>
</dbReference>
<accession>A0ABU7J4M2</accession>
<evidence type="ECO:0000313" key="2">
    <source>
        <dbReference type="Proteomes" id="UP001336314"/>
    </source>
</evidence>
<keyword evidence="2" id="KW-1185">Reference proteome</keyword>
<protein>
    <submittedName>
        <fullName evidence="1">DUF3581 family protein</fullName>
    </submittedName>
</protein>
<gene>
    <name evidence="1" type="ORF">QWY20_07645</name>
</gene>
<dbReference type="Proteomes" id="UP001336314">
    <property type="component" value="Unassembled WGS sequence"/>
</dbReference>
<dbReference type="RefSeq" id="WP_330128422.1">
    <property type="nucleotide sequence ID" value="NZ_JAUHLI010000006.1"/>
</dbReference>
<comment type="caution">
    <text evidence="1">The sequence shown here is derived from an EMBL/GenBank/DDBJ whole genome shotgun (WGS) entry which is preliminary data.</text>
</comment>
<reference evidence="1 2" key="1">
    <citation type="submission" date="2023-07" db="EMBL/GenBank/DDBJ databases">
        <title>Alkalimonas sp., MEB108 novel, alkaliphilic bacterium isolated from Lonar Lake, India.</title>
        <authorList>
            <person name="Joshi A."/>
            <person name="Thite S."/>
        </authorList>
    </citation>
    <scope>NUCLEOTIDE SEQUENCE [LARGE SCALE GENOMIC DNA]</scope>
    <source>
        <strain evidence="1 2">MEB108</strain>
    </source>
</reference>
<organism evidence="1 2">
    <name type="scientific">Alkalimonas cellulosilytica</name>
    <dbReference type="NCBI Taxonomy" id="3058395"/>
    <lineage>
        <taxon>Bacteria</taxon>
        <taxon>Pseudomonadati</taxon>
        <taxon>Pseudomonadota</taxon>
        <taxon>Gammaproteobacteria</taxon>
        <taxon>Alkalimonas</taxon>
    </lineage>
</organism>
<proteinExistence type="predicted"/>
<name>A0ABU7J4M2_9GAMM</name>
<sequence length="236" mass="26259">MFLTPYINQQAGEFSFSRHQASTFAKKIAGDFNPLHDEDAKRFCVPGDLMFSWLLSQYGISERLTCTFAGMVAADVWLHFEQEGAEIRICDRDGKIYLSLNQQGAVSKDLALIEAIATDYVQFSGKNFPHILHPLMQQQQVMIHPQRPMVIYESMALELTELPSCLPQLALSDASLEVSGKRGSALLDFSLACDGHSIGQGRKRMILSNLSPYDAPSMEAMIAEYNRRKAAFAAAC</sequence>
<dbReference type="EMBL" id="JAUHLI010000006">
    <property type="protein sequence ID" value="MEE2001322.1"/>
    <property type="molecule type" value="Genomic_DNA"/>
</dbReference>
<evidence type="ECO:0000313" key="1">
    <source>
        <dbReference type="EMBL" id="MEE2001322.1"/>
    </source>
</evidence>